<protein>
    <submittedName>
        <fullName evidence="1">Uncharacterized protein</fullName>
    </submittedName>
</protein>
<sequence>MQINFKRGLKNEKQQHPYDLIFYYSYLYMVIRHGENPIEGGTIRSLRIPHYEYIP</sequence>
<evidence type="ECO:0000313" key="2">
    <source>
        <dbReference type="Proteomes" id="UP000190852"/>
    </source>
</evidence>
<reference evidence="2" key="1">
    <citation type="submission" date="2017-02" db="EMBL/GenBank/DDBJ databases">
        <authorList>
            <person name="Varghese N."/>
            <person name="Submissions S."/>
        </authorList>
    </citation>
    <scope>NUCLEOTIDE SEQUENCE [LARGE SCALE GENOMIC DNA]</scope>
    <source>
        <strain evidence="2">DSM 24967</strain>
    </source>
</reference>
<dbReference type="EMBL" id="FUYQ01000022">
    <property type="protein sequence ID" value="SKB76158.1"/>
    <property type="molecule type" value="Genomic_DNA"/>
</dbReference>
<dbReference type="AlphaFoldDB" id="A0A1T5DWJ0"/>
<organism evidence="1 2">
    <name type="scientific">Parabacteroides chartae</name>
    <dbReference type="NCBI Taxonomy" id="1037355"/>
    <lineage>
        <taxon>Bacteria</taxon>
        <taxon>Pseudomonadati</taxon>
        <taxon>Bacteroidota</taxon>
        <taxon>Bacteroidia</taxon>
        <taxon>Bacteroidales</taxon>
        <taxon>Tannerellaceae</taxon>
        <taxon>Parabacteroides</taxon>
    </lineage>
</organism>
<accession>A0A1T5DWJ0</accession>
<evidence type="ECO:0000313" key="1">
    <source>
        <dbReference type="EMBL" id="SKB76158.1"/>
    </source>
</evidence>
<proteinExistence type="predicted"/>
<keyword evidence="2" id="KW-1185">Reference proteome</keyword>
<name>A0A1T5DWJ0_9BACT</name>
<gene>
    <name evidence="1" type="ORF">SAMN05660349_02660</name>
</gene>
<dbReference type="Proteomes" id="UP000190852">
    <property type="component" value="Unassembled WGS sequence"/>
</dbReference>